<evidence type="ECO:0000259" key="8">
    <source>
        <dbReference type="PROSITE" id="PS50022"/>
    </source>
</evidence>
<keyword evidence="3" id="KW-0812">Transmembrane</keyword>
<reference evidence="10" key="1">
    <citation type="submission" date="2025-08" db="UniProtKB">
        <authorList>
            <consortium name="Ensembl"/>
        </authorList>
    </citation>
    <scope>IDENTIFICATION</scope>
</reference>
<dbReference type="InterPro" id="IPR001791">
    <property type="entry name" value="Laminin_G"/>
</dbReference>
<dbReference type="InterPro" id="IPR050372">
    <property type="entry name" value="Neurexin-related_CASP"/>
</dbReference>
<keyword evidence="2" id="KW-0245">EGF-like domain</keyword>
<comment type="subcellular location">
    <subcellularLocation>
        <location evidence="1">Membrane</location>
        <topology evidence="1">Single-pass type I membrane protein</topology>
    </subcellularLocation>
</comment>
<dbReference type="PROSITE" id="PS50025">
    <property type="entry name" value="LAM_G_DOMAIN"/>
    <property type="match status" value="1"/>
</dbReference>
<feature type="domain" description="Laminin G" evidence="9">
    <location>
        <begin position="81"/>
        <end position="243"/>
    </location>
</feature>
<dbReference type="CDD" id="cd00110">
    <property type="entry name" value="LamG"/>
    <property type="match status" value="1"/>
</dbReference>
<proteinExistence type="predicted"/>
<evidence type="ECO:0000256" key="6">
    <source>
        <dbReference type="ARBA" id="ARBA00023136"/>
    </source>
</evidence>
<dbReference type="PANTHER" id="PTHR15036:SF46">
    <property type="entry name" value="CONTACTIN-ASSOCIATED PROTEIN-LIKE 5"/>
    <property type="match status" value="1"/>
</dbReference>
<dbReference type="InterPro" id="IPR000421">
    <property type="entry name" value="FA58C"/>
</dbReference>
<evidence type="ECO:0000256" key="4">
    <source>
        <dbReference type="ARBA" id="ARBA00022729"/>
    </source>
</evidence>
<evidence type="ECO:0000256" key="3">
    <source>
        <dbReference type="ARBA" id="ARBA00022692"/>
    </source>
</evidence>
<accession>A0A8B9J4R7</accession>
<keyword evidence="5" id="KW-1133">Transmembrane helix</keyword>
<evidence type="ECO:0000259" key="9">
    <source>
        <dbReference type="PROSITE" id="PS50025"/>
    </source>
</evidence>
<organism evidence="10 11">
    <name type="scientific">Astyanax mexicanus</name>
    <name type="common">Blind cave fish</name>
    <name type="synonym">Astyanax fasciatus mexicanus</name>
    <dbReference type="NCBI Taxonomy" id="7994"/>
    <lineage>
        <taxon>Eukaryota</taxon>
        <taxon>Metazoa</taxon>
        <taxon>Chordata</taxon>
        <taxon>Craniata</taxon>
        <taxon>Vertebrata</taxon>
        <taxon>Euteleostomi</taxon>
        <taxon>Actinopterygii</taxon>
        <taxon>Neopterygii</taxon>
        <taxon>Teleostei</taxon>
        <taxon>Ostariophysi</taxon>
        <taxon>Characiformes</taxon>
        <taxon>Characoidei</taxon>
        <taxon>Acestrorhamphidae</taxon>
        <taxon>Acestrorhamphinae</taxon>
        <taxon>Astyanax</taxon>
    </lineage>
</organism>
<dbReference type="Ensembl" id="ENSAMXT00005002744.1">
    <property type="protein sequence ID" value="ENSAMXP00005002456.1"/>
    <property type="gene ID" value="ENSAMXG00005001381.1"/>
</dbReference>
<keyword evidence="4" id="KW-0732">Signal</keyword>
<dbReference type="PANTHER" id="PTHR15036">
    <property type="entry name" value="PIKACHURIN-LIKE PROTEIN"/>
    <property type="match status" value="1"/>
</dbReference>
<dbReference type="InterPro" id="IPR008979">
    <property type="entry name" value="Galactose-bd-like_sf"/>
</dbReference>
<name>A0A8B9J4R7_ASTMX</name>
<evidence type="ECO:0000313" key="10">
    <source>
        <dbReference type="Ensembl" id="ENSAMXP00005002456.1"/>
    </source>
</evidence>
<dbReference type="Gene3D" id="2.60.120.200">
    <property type="match status" value="1"/>
</dbReference>
<evidence type="ECO:0000256" key="2">
    <source>
        <dbReference type="ARBA" id="ARBA00022536"/>
    </source>
</evidence>
<evidence type="ECO:0000256" key="1">
    <source>
        <dbReference type="ARBA" id="ARBA00004479"/>
    </source>
</evidence>
<evidence type="ECO:0008006" key="12">
    <source>
        <dbReference type="Google" id="ProtNLM"/>
    </source>
</evidence>
<dbReference type="Gene3D" id="2.60.120.260">
    <property type="entry name" value="Galactose-binding domain-like"/>
    <property type="match status" value="1"/>
</dbReference>
<dbReference type="Pfam" id="PF02210">
    <property type="entry name" value="Laminin_G_2"/>
    <property type="match status" value="1"/>
</dbReference>
<sequence>MEITAVATQGRWGSSDWVSSYHLQYSDSGRTWRSYRQDDVPWVSPGCFLAASPELHICLYACLFLCTMPFVYGCVVKQSDVADFDGRSALLYRFNQKSTSTVKNVISLRFRSRQAEGVLVHGEGQRGDYITLELQRGRLALHLNLDDTKPQSSSRPTSVMLGSLLDDHLWHSVLIERFNKQVNFTVDRDTQHFRTQGQEDSLEVDYEVRLKLTVDESEESNTAAGNHSFLMKVSNTHLHANEQ</sequence>
<dbReference type="InterPro" id="IPR013320">
    <property type="entry name" value="ConA-like_dom_sf"/>
</dbReference>
<feature type="domain" description="F5/8 type C" evidence="8">
    <location>
        <begin position="1"/>
        <end position="38"/>
    </location>
</feature>
<comment type="caution">
    <text evidence="7">Lacks conserved residue(s) required for the propagation of feature annotation.</text>
</comment>
<evidence type="ECO:0000256" key="7">
    <source>
        <dbReference type="PROSITE-ProRule" id="PRU00122"/>
    </source>
</evidence>
<keyword evidence="6" id="KW-0472">Membrane</keyword>
<dbReference type="SMART" id="SM00282">
    <property type="entry name" value="LamG"/>
    <property type="match status" value="1"/>
</dbReference>
<dbReference type="AlphaFoldDB" id="A0A8B9J4R7"/>
<protein>
    <recommendedName>
        <fullName evidence="12">Laminin G domain-containing protein</fullName>
    </recommendedName>
</protein>
<dbReference type="PROSITE" id="PS50022">
    <property type="entry name" value="FA58C_3"/>
    <property type="match status" value="1"/>
</dbReference>
<evidence type="ECO:0000313" key="11">
    <source>
        <dbReference type="Proteomes" id="UP000694621"/>
    </source>
</evidence>
<dbReference type="GO" id="GO:0016020">
    <property type="term" value="C:membrane"/>
    <property type="evidence" value="ECO:0007669"/>
    <property type="project" value="UniProtKB-SubCell"/>
</dbReference>
<dbReference type="SUPFAM" id="SSF49785">
    <property type="entry name" value="Galactose-binding domain-like"/>
    <property type="match status" value="1"/>
</dbReference>
<dbReference type="SUPFAM" id="SSF49899">
    <property type="entry name" value="Concanavalin A-like lectins/glucanases"/>
    <property type="match status" value="1"/>
</dbReference>
<evidence type="ECO:0000256" key="5">
    <source>
        <dbReference type="ARBA" id="ARBA00022989"/>
    </source>
</evidence>
<dbReference type="Proteomes" id="UP000694621">
    <property type="component" value="Unplaced"/>
</dbReference>